<dbReference type="EMBL" id="BKCJ011780687">
    <property type="protein sequence ID" value="GFD52312.1"/>
    <property type="molecule type" value="Genomic_DNA"/>
</dbReference>
<organism evidence="1">
    <name type="scientific">Tanacetum cinerariifolium</name>
    <name type="common">Dalmatian daisy</name>
    <name type="synonym">Chrysanthemum cinerariifolium</name>
    <dbReference type="NCBI Taxonomy" id="118510"/>
    <lineage>
        <taxon>Eukaryota</taxon>
        <taxon>Viridiplantae</taxon>
        <taxon>Streptophyta</taxon>
        <taxon>Embryophyta</taxon>
        <taxon>Tracheophyta</taxon>
        <taxon>Spermatophyta</taxon>
        <taxon>Magnoliopsida</taxon>
        <taxon>eudicotyledons</taxon>
        <taxon>Gunneridae</taxon>
        <taxon>Pentapetalae</taxon>
        <taxon>asterids</taxon>
        <taxon>campanulids</taxon>
        <taxon>Asterales</taxon>
        <taxon>Asteraceae</taxon>
        <taxon>Asteroideae</taxon>
        <taxon>Anthemideae</taxon>
        <taxon>Anthemidinae</taxon>
        <taxon>Tanacetum</taxon>
    </lineage>
</organism>
<feature type="non-terminal residue" evidence="1">
    <location>
        <position position="108"/>
    </location>
</feature>
<dbReference type="AlphaFoldDB" id="A0A699WX02"/>
<accession>A0A699WX02</accession>
<protein>
    <submittedName>
        <fullName evidence="1">Uncharacterized protein</fullName>
    </submittedName>
</protein>
<sequence>LFLQRAQDGPVEPVHAGVVELRGDGAKHGHFLQRRIPALVVALVLLAHVAQGVEAAALVELVERDDVGKVQHVNLFELRGRAVFGRHHVEAHVGVLDDFGVALADAAG</sequence>
<comment type="caution">
    <text evidence="1">The sequence shown here is derived from an EMBL/GenBank/DDBJ whole genome shotgun (WGS) entry which is preliminary data.</text>
</comment>
<evidence type="ECO:0000313" key="1">
    <source>
        <dbReference type="EMBL" id="GFD52312.1"/>
    </source>
</evidence>
<feature type="non-terminal residue" evidence="1">
    <location>
        <position position="1"/>
    </location>
</feature>
<name>A0A699WX02_TANCI</name>
<gene>
    <name evidence="1" type="ORF">Tci_924281</name>
</gene>
<reference evidence="1" key="1">
    <citation type="journal article" date="2019" name="Sci. Rep.">
        <title>Draft genome of Tanacetum cinerariifolium, the natural source of mosquito coil.</title>
        <authorList>
            <person name="Yamashiro T."/>
            <person name="Shiraishi A."/>
            <person name="Satake H."/>
            <person name="Nakayama K."/>
        </authorList>
    </citation>
    <scope>NUCLEOTIDE SEQUENCE</scope>
</reference>
<proteinExistence type="predicted"/>